<evidence type="ECO:0000256" key="1">
    <source>
        <dbReference type="SAM" id="SignalP"/>
    </source>
</evidence>
<dbReference type="AlphaFoldDB" id="A0A6J4VGL6"/>
<dbReference type="PANTHER" id="PTHR43649:SF12">
    <property type="entry name" value="DIACETYLCHITOBIOSE BINDING PROTEIN DASA"/>
    <property type="match status" value="1"/>
</dbReference>
<dbReference type="EMBL" id="CADCWP010000175">
    <property type="protein sequence ID" value="CAA9575254.1"/>
    <property type="molecule type" value="Genomic_DNA"/>
</dbReference>
<dbReference type="Pfam" id="PF01547">
    <property type="entry name" value="SBP_bac_1"/>
    <property type="match status" value="1"/>
</dbReference>
<reference evidence="2" key="1">
    <citation type="submission" date="2020-02" db="EMBL/GenBank/DDBJ databases">
        <authorList>
            <person name="Meier V. D."/>
        </authorList>
    </citation>
    <scope>NUCLEOTIDE SEQUENCE</scope>
    <source>
        <strain evidence="2">AVDCRST_MAG86</strain>
    </source>
</reference>
<dbReference type="InterPro" id="IPR050490">
    <property type="entry name" value="Bact_solute-bd_prot1"/>
</dbReference>
<accession>A0A6J4VGL6</accession>
<gene>
    <name evidence="2" type="ORF">AVDCRST_MAG86-2187</name>
</gene>
<dbReference type="Gene3D" id="3.40.190.10">
    <property type="entry name" value="Periplasmic binding protein-like II"/>
    <property type="match status" value="2"/>
</dbReference>
<feature type="signal peptide" evidence="1">
    <location>
        <begin position="1"/>
        <end position="19"/>
    </location>
</feature>
<name>A0A6J4VGL6_9DEIN</name>
<proteinExistence type="predicted"/>
<feature type="chain" id="PRO_5026745033" evidence="1">
    <location>
        <begin position="20"/>
        <end position="437"/>
    </location>
</feature>
<protein>
    <submittedName>
        <fullName evidence="2">Various polyols ABC transporter, substrate-binding protein</fullName>
    </submittedName>
</protein>
<evidence type="ECO:0000313" key="2">
    <source>
        <dbReference type="EMBL" id="CAA9575254.1"/>
    </source>
</evidence>
<sequence length="437" mass="46981">MNKTVLTTAALLLAAGATAQTTLTIASVNNPDMVTMQELSTQFEEQNPDIQLEWLFLDEGTLRSRLTTDVATGSGSFDVVTVGAYETPLWAANDWLVSVDSLAEQYPEPFADYDFDDLLPAVTAQLTFEDQLYAVPFYGESSFTMYNKRLFDEAGLSMPEQPTWEQIREFACQLHDPANGVSGIVLRGKPGWGDNMAPLTTIVNTYGGQWFDAEGVPQLNSQAWTDAVTLYTELANECGAPGVTGNSFPEALQLMSQGQAAIWVDATVAAGFLAGTDSGPDLAFALAPVGPVEKGNAWLWSWNLGIPSSSQNQEAAATFMAWATSKEYINLVAEAKGWAAVPPGTRTSTYENQEYLDAAPFAPLVLQSMENADPNDATAEPKIAPGVQFVQIPEFQGIGNDIGQIFAEILSGGTSVEDGLARAQQIADDAMIDAGYY</sequence>
<dbReference type="CDD" id="cd13585">
    <property type="entry name" value="PBP2_TMBP_like"/>
    <property type="match status" value="1"/>
</dbReference>
<dbReference type="InterPro" id="IPR006059">
    <property type="entry name" value="SBP"/>
</dbReference>
<dbReference type="SUPFAM" id="SSF53850">
    <property type="entry name" value="Periplasmic binding protein-like II"/>
    <property type="match status" value="1"/>
</dbReference>
<organism evidence="2">
    <name type="scientific">uncultured Truepera sp</name>
    <dbReference type="NCBI Taxonomy" id="543023"/>
    <lineage>
        <taxon>Bacteria</taxon>
        <taxon>Thermotogati</taxon>
        <taxon>Deinococcota</taxon>
        <taxon>Deinococci</taxon>
        <taxon>Trueperales</taxon>
        <taxon>Trueperaceae</taxon>
        <taxon>Truepera</taxon>
        <taxon>environmental samples</taxon>
    </lineage>
</organism>
<keyword evidence="1" id="KW-0732">Signal</keyword>
<dbReference type="PANTHER" id="PTHR43649">
    <property type="entry name" value="ARABINOSE-BINDING PROTEIN-RELATED"/>
    <property type="match status" value="1"/>
</dbReference>